<dbReference type="AlphaFoldDB" id="A0A919Y3U6"/>
<dbReference type="PRINTS" id="PR00081">
    <property type="entry name" value="GDHRDH"/>
</dbReference>
<accession>A0A919Y3U6</accession>
<dbReference type="PROSITE" id="PS00061">
    <property type="entry name" value="ADH_SHORT"/>
    <property type="match status" value="1"/>
</dbReference>
<dbReference type="PIRSF" id="PIRSF000126">
    <property type="entry name" value="11-beta-HSD1"/>
    <property type="match status" value="1"/>
</dbReference>
<dbReference type="PANTHER" id="PTHR42760:SF37">
    <property type="entry name" value="CLAVALDEHYDE DEHYDROGENASE"/>
    <property type="match status" value="1"/>
</dbReference>
<keyword evidence="6" id="KW-1185">Reference proteome</keyword>
<proteinExistence type="inferred from homology"/>
<dbReference type="InterPro" id="IPR036291">
    <property type="entry name" value="NAD(P)-bd_dom_sf"/>
</dbReference>
<evidence type="ECO:0000256" key="2">
    <source>
        <dbReference type="ARBA" id="ARBA00023002"/>
    </source>
</evidence>
<dbReference type="EMBL" id="BORS01000017">
    <property type="protein sequence ID" value="GIO44421.1"/>
    <property type="molecule type" value="Genomic_DNA"/>
</dbReference>
<evidence type="ECO:0000259" key="4">
    <source>
        <dbReference type="SMART" id="SM00822"/>
    </source>
</evidence>
<comment type="similarity">
    <text evidence="1 3">Belongs to the short-chain dehydrogenases/reductases (SDR) family.</text>
</comment>
<evidence type="ECO:0000256" key="1">
    <source>
        <dbReference type="ARBA" id="ARBA00006484"/>
    </source>
</evidence>
<dbReference type="InterPro" id="IPR002347">
    <property type="entry name" value="SDR_fam"/>
</dbReference>
<dbReference type="Pfam" id="PF00106">
    <property type="entry name" value="adh_short"/>
    <property type="match status" value="1"/>
</dbReference>
<dbReference type="Gene3D" id="3.40.50.720">
    <property type="entry name" value="NAD(P)-binding Rossmann-like Domain"/>
    <property type="match status" value="1"/>
</dbReference>
<organism evidence="5 6">
    <name type="scientific">Paenibacillus apis</name>
    <dbReference type="NCBI Taxonomy" id="1792174"/>
    <lineage>
        <taxon>Bacteria</taxon>
        <taxon>Bacillati</taxon>
        <taxon>Bacillota</taxon>
        <taxon>Bacilli</taxon>
        <taxon>Bacillales</taxon>
        <taxon>Paenibacillaceae</taxon>
        <taxon>Paenibacillus</taxon>
    </lineage>
</organism>
<dbReference type="CDD" id="cd05233">
    <property type="entry name" value="SDR_c"/>
    <property type="match status" value="1"/>
</dbReference>
<dbReference type="Proteomes" id="UP000678895">
    <property type="component" value="Unassembled WGS sequence"/>
</dbReference>
<sequence>MGQSLKGKVAIITGAARGIGKAAAAALAKEGVHVGLLARTEATLKEVAVELQELGVKTAYAAVDVSSQEQVEAGIAAITKELGTADILINNAGVATFGTVMEMDPEEWKRMIDINLLGTYYVTRAVLPQLIEKNSGDIINISSTNGLNGAATASAYSASKFAVIGFTESLAQEVRRNNIRVSALTPSTVATDLALDLNLIKENNDAKFIQAEDLAEFIVSQLKLHPRVYIKTAGFLATNPF</sequence>
<comment type="caution">
    <text evidence="5">The sequence shown here is derived from an EMBL/GenBank/DDBJ whole genome shotgun (WGS) entry which is preliminary data.</text>
</comment>
<gene>
    <name evidence="5" type="primary">yoxD</name>
    <name evidence="5" type="ORF">J41TS4_41790</name>
</gene>
<dbReference type="SUPFAM" id="SSF51735">
    <property type="entry name" value="NAD(P)-binding Rossmann-fold domains"/>
    <property type="match status" value="1"/>
</dbReference>
<dbReference type="InterPro" id="IPR020904">
    <property type="entry name" value="Sc_DH/Rdtase_CS"/>
</dbReference>
<dbReference type="PANTHER" id="PTHR42760">
    <property type="entry name" value="SHORT-CHAIN DEHYDROGENASES/REDUCTASES FAMILY MEMBER"/>
    <property type="match status" value="1"/>
</dbReference>
<dbReference type="NCBIfam" id="NF005806">
    <property type="entry name" value="PRK07666.1"/>
    <property type="match status" value="1"/>
</dbReference>
<evidence type="ECO:0000256" key="3">
    <source>
        <dbReference type="RuleBase" id="RU000363"/>
    </source>
</evidence>
<dbReference type="RefSeq" id="WP_301630213.1">
    <property type="nucleotide sequence ID" value="NZ_BORS01000017.1"/>
</dbReference>
<dbReference type="GO" id="GO:0016616">
    <property type="term" value="F:oxidoreductase activity, acting on the CH-OH group of donors, NAD or NADP as acceptor"/>
    <property type="evidence" value="ECO:0007669"/>
    <property type="project" value="TreeGrafter"/>
</dbReference>
<dbReference type="PRINTS" id="PR00080">
    <property type="entry name" value="SDRFAMILY"/>
</dbReference>
<protein>
    <submittedName>
        <fullName evidence="5">Oxidoreductase YoxD</fullName>
    </submittedName>
</protein>
<dbReference type="FunFam" id="3.40.50.720:FF:000047">
    <property type="entry name" value="NADP-dependent L-serine/L-allo-threonine dehydrogenase"/>
    <property type="match status" value="1"/>
</dbReference>
<keyword evidence="2" id="KW-0560">Oxidoreductase</keyword>
<dbReference type="InterPro" id="IPR057326">
    <property type="entry name" value="KR_dom"/>
</dbReference>
<evidence type="ECO:0000313" key="5">
    <source>
        <dbReference type="EMBL" id="GIO44421.1"/>
    </source>
</evidence>
<dbReference type="SMART" id="SM00822">
    <property type="entry name" value="PKS_KR"/>
    <property type="match status" value="1"/>
</dbReference>
<feature type="domain" description="Ketoreductase" evidence="4">
    <location>
        <begin position="8"/>
        <end position="203"/>
    </location>
</feature>
<reference evidence="5" key="1">
    <citation type="submission" date="2021-03" db="EMBL/GenBank/DDBJ databases">
        <title>Antimicrobial resistance genes in bacteria isolated from Japanese honey, and their potential for conferring macrolide and lincosamide resistance in the American foulbrood pathogen Paenibacillus larvae.</title>
        <authorList>
            <person name="Okamoto M."/>
            <person name="Kumagai M."/>
            <person name="Kanamori H."/>
            <person name="Takamatsu D."/>
        </authorList>
    </citation>
    <scope>NUCLEOTIDE SEQUENCE</scope>
    <source>
        <strain evidence="5">J41TS4</strain>
    </source>
</reference>
<name>A0A919Y3U6_9BACL</name>
<evidence type="ECO:0000313" key="6">
    <source>
        <dbReference type="Proteomes" id="UP000678895"/>
    </source>
</evidence>